<keyword evidence="4" id="KW-1185">Reference proteome</keyword>
<protein>
    <submittedName>
        <fullName evidence="3">Uncharacterized protein</fullName>
    </submittedName>
</protein>
<keyword evidence="2" id="KW-0472">Membrane</keyword>
<gene>
    <name evidence="3" type="ORF">SCF082_LOCUS32999</name>
</gene>
<accession>A0ABP0NKA7</accession>
<feature type="region of interest" description="Disordered" evidence="1">
    <location>
        <begin position="223"/>
        <end position="260"/>
    </location>
</feature>
<feature type="transmembrane region" description="Helical" evidence="2">
    <location>
        <begin position="87"/>
        <end position="108"/>
    </location>
</feature>
<keyword evidence="2" id="KW-1133">Transmembrane helix</keyword>
<dbReference type="Proteomes" id="UP001642464">
    <property type="component" value="Unassembled WGS sequence"/>
</dbReference>
<sequence>MLRAKANWRTGPWRMCRCEALSRSLALAPRSVSSRCYSGPSKPEATRTDEGSKLPRLRPSCHVPSGASPGHRKKDAPIEPLMADARIFLIAGALLCFGGSLYSVYVAVTHDPNRKEDRPILKRGEYIGGWRPGDDLRDLEKMRAEIRIAMSDRDQLIVFLGGAGVAQRSTIAAVLRRSSMSKVEVLSGDLLWWRPSLPGHRCRSSFHGQPGYEHGWEGGSWSNHSHHGDGHHGRHEPHGHHGHGHQGGHQGGYHGDYQGGYHGDYQGGYHGGYQDGYQGGYQDGYQEDDGHRYDETMGDAKTIGPKEEGAEPRQGVPPQAGPVEALEEPVPAAGEDLPPPEEEAPEEVAPVETNEVEQQTEAPDEQTEAPDELSGPPLMLVNSEGQNLLAKEKTRQLINKVNLLSKSLQAKLPSYEEGEDLPPMEEEMREICRVREVEINKMDQVRWSGGSIGRLLSPVVRGIKSPWKKRPRRFVRSGRATSSTITLAMARRRGR</sequence>
<keyword evidence="2" id="KW-0812">Transmembrane</keyword>
<feature type="region of interest" description="Disordered" evidence="1">
    <location>
        <begin position="274"/>
        <end position="375"/>
    </location>
</feature>
<evidence type="ECO:0000313" key="3">
    <source>
        <dbReference type="EMBL" id="CAK9063873.1"/>
    </source>
</evidence>
<evidence type="ECO:0000256" key="2">
    <source>
        <dbReference type="SAM" id="Phobius"/>
    </source>
</evidence>
<feature type="compositionally biased region" description="Gly residues" evidence="1">
    <location>
        <begin position="247"/>
        <end position="260"/>
    </location>
</feature>
<feature type="compositionally biased region" description="Basic and acidic residues" evidence="1">
    <location>
        <begin position="44"/>
        <end position="53"/>
    </location>
</feature>
<feature type="compositionally biased region" description="Basic residues" evidence="1">
    <location>
        <begin position="232"/>
        <end position="246"/>
    </location>
</feature>
<comment type="caution">
    <text evidence="3">The sequence shown here is derived from an EMBL/GenBank/DDBJ whole genome shotgun (WGS) entry which is preliminary data.</text>
</comment>
<feature type="compositionally biased region" description="Low complexity" evidence="1">
    <location>
        <begin position="347"/>
        <end position="357"/>
    </location>
</feature>
<name>A0ABP0NKA7_9DINO</name>
<feature type="compositionally biased region" description="Acidic residues" evidence="1">
    <location>
        <begin position="362"/>
        <end position="371"/>
    </location>
</feature>
<evidence type="ECO:0000256" key="1">
    <source>
        <dbReference type="SAM" id="MobiDB-lite"/>
    </source>
</evidence>
<evidence type="ECO:0000313" key="4">
    <source>
        <dbReference type="Proteomes" id="UP001642464"/>
    </source>
</evidence>
<organism evidence="3 4">
    <name type="scientific">Durusdinium trenchii</name>
    <dbReference type="NCBI Taxonomy" id="1381693"/>
    <lineage>
        <taxon>Eukaryota</taxon>
        <taxon>Sar</taxon>
        <taxon>Alveolata</taxon>
        <taxon>Dinophyceae</taxon>
        <taxon>Suessiales</taxon>
        <taxon>Symbiodiniaceae</taxon>
        <taxon>Durusdinium</taxon>
    </lineage>
</organism>
<dbReference type="EMBL" id="CAXAMM010028980">
    <property type="protein sequence ID" value="CAK9063873.1"/>
    <property type="molecule type" value="Genomic_DNA"/>
</dbReference>
<feature type="region of interest" description="Disordered" evidence="1">
    <location>
        <begin position="33"/>
        <end position="75"/>
    </location>
</feature>
<proteinExistence type="predicted"/>
<reference evidence="3 4" key="1">
    <citation type="submission" date="2024-02" db="EMBL/GenBank/DDBJ databases">
        <authorList>
            <person name="Chen Y."/>
            <person name="Shah S."/>
            <person name="Dougan E. K."/>
            <person name="Thang M."/>
            <person name="Chan C."/>
        </authorList>
    </citation>
    <scope>NUCLEOTIDE SEQUENCE [LARGE SCALE GENOMIC DNA]</scope>
</reference>